<dbReference type="PANTHER" id="PTHR14456:SF2">
    <property type="entry name" value="INOSITOL-PENTAKISPHOSPHATE 2-KINASE"/>
    <property type="match status" value="1"/>
</dbReference>
<comment type="similarity">
    <text evidence="2">Belongs to the IPK1 type 1 family.</text>
</comment>
<organism evidence="11 12">
    <name type="scientific">Monosporascus ibericus</name>
    <dbReference type="NCBI Taxonomy" id="155417"/>
    <lineage>
        <taxon>Eukaryota</taxon>
        <taxon>Fungi</taxon>
        <taxon>Dikarya</taxon>
        <taxon>Ascomycota</taxon>
        <taxon>Pezizomycotina</taxon>
        <taxon>Sordariomycetes</taxon>
        <taxon>Xylariomycetidae</taxon>
        <taxon>Xylariales</taxon>
        <taxon>Xylariales incertae sedis</taxon>
        <taxon>Monosporascus</taxon>
    </lineage>
</organism>
<comment type="domain">
    <text evidence="9">The EXKPK motif is conserved in inositol-pentakisphosphate 2-kinases of both family 1 and 2.</text>
</comment>
<comment type="function">
    <text evidence="1">Has kinase activity and phosphorylates inositol-1,3,4,5,6-pentakisphosphate (Ins(1,3,4,5,6)P5) to produce 1,2,3,4,5,6-hexakisphosphate (InsP6), also known as phytate.</text>
</comment>
<dbReference type="GO" id="GO:0035299">
    <property type="term" value="F:inositol-1,3,4,5,6-pentakisphosphate 2-kinase activity"/>
    <property type="evidence" value="ECO:0007669"/>
    <property type="project" value="UniProtKB-EC"/>
</dbReference>
<evidence type="ECO:0000313" key="11">
    <source>
        <dbReference type="EMBL" id="RYP09547.1"/>
    </source>
</evidence>
<evidence type="ECO:0000256" key="2">
    <source>
        <dbReference type="ARBA" id="ARBA00008305"/>
    </source>
</evidence>
<feature type="compositionally biased region" description="Basic and acidic residues" evidence="10">
    <location>
        <begin position="141"/>
        <end position="154"/>
    </location>
</feature>
<keyword evidence="6 9" id="KW-0547">Nucleotide-binding</keyword>
<dbReference type="GO" id="GO:0032958">
    <property type="term" value="P:inositol phosphate biosynthetic process"/>
    <property type="evidence" value="ECO:0007669"/>
    <property type="project" value="TreeGrafter"/>
</dbReference>
<dbReference type="EMBL" id="QJNU01000034">
    <property type="protein sequence ID" value="RYP09547.1"/>
    <property type="molecule type" value="Genomic_DNA"/>
</dbReference>
<comment type="function">
    <text evidence="9">Phosphorylates Ins(1,3,4,5,6)P5 at position 2 to form Ins(1,2,3,4,5,6)P6 (InsP6 or phytate).</text>
</comment>
<reference evidence="11 12" key="1">
    <citation type="submission" date="2018-06" db="EMBL/GenBank/DDBJ databases">
        <title>Complete Genomes of Monosporascus.</title>
        <authorList>
            <person name="Robinson A.J."/>
            <person name="Natvig D.O."/>
        </authorList>
    </citation>
    <scope>NUCLEOTIDE SEQUENCE [LARGE SCALE GENOMIC DNA]</scope>
    <source>
        <strain evidence="11 12">CBS 110550</strain>
    </source>
</reference>
<comment type="catalytic activity">
    <reaction evidence="9">
        <text>1D-myo-inositol 1,3,4,5,6-pentakisphosphate + ATP = 1D-myo-inositol hexakisphosphate + ADP + H(+)</text>
        <dbReference type="Rhea" id="RHEA:20313"/>
        <dbReference type="ChEBI" id="CHEBI:15378"/>
        <dbReference type="ChEBI" id="CHEBI:30616"/>
        <dbReference type="ChEBI" id="CHEBI:57733"/>
        <dbReference type="ChEBI" id="CHEBI:58130"/>
        <dbReference type="ChEBI" id="CHEBI:456216"/>
        <dbReference type="EC" id="2.7.1.158"/>
    </reaction>
</comment>
<comment type="caution">
    <text evidence="11">The sequence shown here is derived from an EMBL/GenBank/DDBJ whole genome shotgun (WGS) entry which is preliminary data.</text>
</comment>
<evidence type="ECO:0000256" key="4">
    <source>
        <dbReference type="ARBA" id="ARBA00014846"/>
    </source>
</evidence>
<keyword evidence="12" id="KW-1185">Reference proteome</keyword>
<feature type="region of interest" description="Disordered" evidence="10">
    <location>
        <begin position="130"/>
        <end position="160"/>
    </location>
</feature>
<dbReference type="PANTHER" id="PTHR14456">
    <property type="entry name" value="INOSITOL POLYPHOSPHATE KINASE 1"/>
    <property type="match status" value="1"/>
</dbReference>
<evidence type="ECO:0000313" key="12">
    <source>
        <dbReference type="Proteomes" id="UP000293360"/>
    </source>
</evidence>
<dbReference type="GO" id="GO:0005524">
    <property type="term" value="F:ATP binding"/>
    <property type="evidence" value="ECO:0007669"/>
    <property type="project" value="UniProtKB-KW"/>
</dbReference>
<name>A0A4Q4TTV8_9PEZI</name>
<dbReference type="InterPro" id="IPR009286">
    <property type="entry name" value="Ins_P5_2-kin"/>
</dbReference>
<evidence type="ECO:0000256" key="1">
    <source>
        <dbReference type="ARBA" id="ARBA00003979"/>
    </source>
</evidence>
<dbReference type="STRING" id="155417.A0A4Q4TTV8"/>
<keyword evidence="8 9" id="KW-0067">ATP-binding</keyword>
<gene>
    <name evidence="11" type="ORF">DL764_001232</name>
</gene>
<dbReference type="Proteomes" id="UP000293360">
    <property type="component" value="Unassembled WGS sequence"/>
</dbReference>
<evidence type="ECO:0000256" key="7">
    <source>
        <dbReference type="ARBA" id="ARBA00022777"/>
    </source>
</evidence>
<keyword evidence="7 9" id="KW-0418">Kinase</keyword>
<evidence type="ECO:0000256" key="5">
    <source>
        <dbReference type="ARBA" id="ARBA00022679"/>
    </source>
</evidence>
<dbReference type="OrthoDB" id="272370at2759"/>
<evidence type="ECO:0000256" key="10">
    <source>
        <dbReference type="SAM" id="MobiDB-lite"/>
    </source>
</evidence>
<proteinExistence type="inferred from homology"/>
<evidence type="ECO:0000256" key="6">
    <source>
        <dbReference type="ARBA" id="ARBA00022741"/>
    </source>
</evidence>
<sequence>MEAIWEKLSRPLPASGSDAESIITPETRQRLVDALDKYDFEYVAEGRANVVFGIRDPPGDDGSPTVRRGQFEATLLRVPKATPGVTPCDYKTLQRFHEDLVERRVGREHLVPQVLVAISPGLAERLNAARANANGGGGGGHRKDGGGDGHDGHGDSGSVIRPGAAMLIQDMGPAPGYRAFEFKPKWLAQSPLAPPGAARCRTCAREAFRNSRMLKKDPAVEASPPMCPLGLVHDDPAVVAATVEYLAPADWSRRDRERLAAALRAPGNNVLDRLRDLQVEGDPPPGRALFDSPGDPGFGLAMTLRDCSCFVRLPVDENDDAPVVIKLADVDKKNWQEKQTYWQESHRRLIEEGFYEGKEDPPMETHCVLGSNGHA</sequence>
<dbReference type="AlphaFoldDB" id="A0A4Q4TTV8"/>
<dbReference type="GO" id="GO:0005634">
    <property type="term" value="C:nucleus"/>
    <property type="evidence" value="ECO:0007669"/>
    <property type="project" value="TreeGrafter"/>
</dbReference>
<dbReference type="EC" id="2.7.1.158" evidence="3 9"/>
<evidence type="ECO:0000256" key="8">
    <source>
        <dbReference type="ARBA" id="ARBA00022840"/>
    </source>
</evidence>
<protein>
    <recommendedName>
        <fullName evidence="4 9">Inositol-pentakisphosphate 2-kinase</fullName>
        <ecNumber evidence="3 9">2.7.1.158</ecNumber>
    </recommendedName>
</protein>
<accession>A0A4Q4TTV8</accession>
<evidence type="ECO:0000256" key="9">
    <source>
        <dbReference type="RuleBase" id="RU364126"/>
    </source>
</evidence>
<dbReference type="Pfam" id="PF06090">
    <property type="entry name" value="Ins_P5_2-kin"/>
    <property type="match status" value="2"/>
</dbReference>
<keyword evidence="5 9" id="KW-0808">Transferase</keyword>
<evidence type="ECO:0000256" key="3">
    <source>
        <dbReference type="ARBA" id="ARBA00012023"/>
    </source>
</evidence>